<feature type="compositionally biased region" description="Basic and acidic residues" evidence="1">
    <location>
        <begin position="118"/>
        <end position="130"/>
    </location>
</feature>
<reference evidence="3" key="1">
    <citation type="journal article" date="2016" name="Nature">
        <title>The genome of the seagrass Zostera marina reveals angiosperm adaptation to the sea.</title>
        <authorList>
            <person name="Olsen J.L."/>
            <person name="Rouze P."/>
            <person name="Verhelst B."/>
            <person name="Lin Y.-C."/>
            <person name="Bayer T."/>
            <person name="Collen J."/>
            <person name="Dattolo E."/>
            <person name="De Paoli E."/>
            <person name="Dittami S."/>
            <person name="Maumus F."/>
            <person name="Michel G."/>
            <person name="Kersting A."/>
            <person name="Lauritano C."/>
            <person name="Lohaus R."/>
            <person name="Toepel M."/>
            <person name="Tonon T."/>
            <person name="Vanneste K."/>
            <person name="Amirebrahimi M."/>
            <person name="Brakel J."/>
            <person name="Bostroem C."/>
            <person name="Chovatia M."/>
            <person name="Grimwood J."/>
            <person name="Jenkins J.W."/>
            <person name="Jueterbock A."/>
            <person name="Mraz A."/>
            <person name="Stam W.T."/>
            <person name="Tice H."/>
            <person name="Bornberg-Bauer E."/>
            <person name="Green P.J."/>
            <person name="Pearson G.A."/>
            <person name="Procaccini G."/>
            <person name="Duarte C.M."/>
            <person name="Schmutz J."/>
            <person name="Reusch T.B.H."/>
            <person name="Van de Peer Y."/>
        </authorList>
    </citation>
    <scope>NUCLEOTIDE SEQUENCE [LARGE SCALE GENOMIC DNA]</scope>
    <source>
        <strain evidence="3">cv. Finnish</strain>
    </source>
</reference>
<evidence type="ECO:0000313" key="3">
    <source>
        <dbReference type="Proteomes" id="UP000036987"/>
    </source>
</evidence>
<sequence>MPCKTSEERKDTATLGVVIVRHCGYTAIVNVLVYYNSEGVHLPDDVDIEEQLEGGANALNPLSQSLEPGDSDTAKETIRKILSDSLRILEEKSTKQERSIRWELGACWVQHLQNLASEKTDSKKNEEAKNEQPVVKGLGK</sequence>
<feature type="region of interest" description="Disordered" evidence="1">
    <location>
        <begin position="118"/>
        <end position="140"/>
    </location>
</feature>
<accession>A0A0K9Q1N4</accession>
<evidence type="ECO:0000313" key="2">
    <source>
        <dbReference type="EMBL" id="KMZ74375.1"/>
    </source>
</evidence>
<dbReference type="Proteomes" id="UP000036987">
    <property type="component" value="Unassembled WGS sequence"/>
</dbReference>
<protein>
    <submittedName>
        <fullName evidence="2">Uncharacterized protein</fullName>
    </submittedName>
</protein>
<organism evidence="2 3">
    <name type="scientific">Zostera marina</name>
    <name type="common">Eelgrass</name>
    <dbReference type="NCBI Taxonomy" id="29655"/>
    <lineage>
        <taxon>Eukaryota</taxon>
        <taxon>Viridiplantae</taxon>
        <taxon>Streptophyta</taxon>
        <taxon>Embryophyta</taxon>
        <taxon>Tracheophyta</taxon>
        <taxon>Spermatophyta</taxon>
        <taxon>Magnoliopsida</taxon>
        <taxon>Liliopsida</taxon>
        <taxon>Zosteraceae</taxon>
        <taxon>Zostera</taxon>
    </lineage>
</organism>
<evidence type="ECO:0000256" key="1">
    <source>
        <dbReference type="SAM" id="MobiDB-lite"/>
    </source>
</evidence>
<dbReference type="OrthoDB" id="1745945at2759"/>
<gene>
    <name evidence="2" type="ORF">ZOSMA_12G00600</name>
</gene>
<proteinExistence type="predicted"/>
<name>A0A0K9Q1N4_ZOSMR</name>
<keyword evidence="3" id="KW-1185">Reference proteome</keyword>
<comment type="caution">
    <text evidence="2">The sequence shown here is derived from an EMBL/GenBank/DDBJ whole genome shotgun (WGS) entry which is preliminary data.</text>
</comment>
<dbReference type="AlphaFoldDB" id="A0A0K9Q1N4"/>
<dbReference type="EMBL" id="LFYR01000338">
    <property type="protein sequence ID" value="KMZ74375.1"/>
    <property type="molecule type" value="Genomic_DNA"/>
</dbReference>